<accession>A0A8C5K406</accession>
<dbReference type="GO" id="GO:0005516">
    <property type="term" value="F:calmodulin binding"/>
    <property type="evidence" value="ECO:0007669"/>
    <property type="project" value="UniProtKB-KW"/>
</dbReference>
<feature type="region of interest" description="Disordered" evidence="5">
    <location>
        <begin position="1"/>
        <end position="22"/>
    </location>
</feature>
<evidence type="ECO:0000256" key="5">
    <source>
        <dbReference type="SAM" id="MobiDB-lite"/>
    </source>
</evidence>
<dbReference type="Pfam" id="PF00596">
    <property type="entry name" value="Aldolase_II"/>
    <property type="match status" value="1"/>
</dbReference>
<organism evidence="7 8">
    <name type="scientific">Jaculus jaculus</name>
    <name type="common">Lesser Egyptian jerboa</name>
    <dbReference type="NCBI Taxonomy" id="51337"/>
    <lineage>
        <taxon>Eukaryota</taxon>
        <taxon>Metazoa</taxon>
        <taxon>Chordata</taxon>
        <taxon>Craniata</taxon>
        <taxon>Vertebrata</taxon>
        <taxon>Euteleostomi</taxon>
        <taxon>Mammalia</taxon>
        <taxon>Eutheria</taxon>
        <taxon>Euarchontoglires</taxon>
        <taxon>Glires</taxon>
        <taxon>Rodentia</taxon>
        <taxon>Myomorpha</taxon>
        <taxon>Dipodoidea</taxon>
        <taxon>Dipodidae</taxon>
        <taxon>Dipodinae</taxon>
        <taxon>Jaculus</taxon>
    </lineage>
</organism>
<evidence type="ECO:0000313" key="8">
    <source>
        <dbReference type="Proteomes" id="UP000694385"/>
    </source>
</evidence>
<dbReference type="SUPFAM" id="SSF53639">
    <property type="entry name" value="AraD/HMP-PK domain-like"/>
    <property type="match status" value="1"/>
</dbReference>
<proteinExistence type="inferred from homology"/>
<dbReference type="Proteomes" id="UP000694385">
    <property type="component" value="Unassembled WGS sequence"/>
</dbReference>
<evidence type="ECO:0000259" key="6">
    <source>
        <dbReference type="Pfam" id="PF00596"/>
    </source>
</evidence>
<reference evidence="7" key="2">
    <citation type="submission" date="2025-09" db="UniProtKB">
        <authorList>
            <consortium name="Ensembl"/>
        </authorList>
    </citation>
    <scope>IDENTIFICATION</scope>
</reference>
<evidence type="ECO:0000256" key="4">
    <source>
        <dbReference type="ARBA" id="ARBA00023203"/>
    </source>
</evidence>
<dbReference type="GO" id="GO:0005856">
    <property type="term" value="C:cytoskeleton"/>
    <property type="evidence" value="ECO:0007669"/>
    <property type="project" value="TreeGrafter"/>
</dbReference>
<dbReference type="InterPro" id="IPR036409">
    <property type="entry name" value="Aldolase_II/adducin_N_sf"/>
</dbReference>
<dbReference type="InterPro" id="IPR001303">
    <property type="entry name" value="Aldolase_II/adducin_N"/>
</dbReference>
<protein>
    <recommendedName>
        <fullName evidence="6">Class II aldolase/adducin N-terminal domain-containing protein</fullName>
    </recommendedName>
</protein>
<keyword evidence="3" id="KW-0112">Calmodulin-binding</keyword>
<reference evidence="7" key="1">
    <citation type="submission" date="2025-08" db="UniProtKB">
        <authorList>
            <consortium name="Ensembl"/>
        </authorList>
    </citation>
    <scope>IDENTIFICATION</scope>
</reference>
<comment type="subcellular location">
    <subcellularLocation>
        <location evidence="1">Cell membrane</location>
        <topology evidence="1">Peripheral membrane protein</topology>
        <orientation evidence="1">Cytoplasmic side</orientation>
    </subcellularLocation>
</comment>
<dbReference type="GO" id="GO:0014069">
    <property type="term" value="C:postsynaptic density"/>
    <property type="evidence" value="ECO:0007669"/>
    <property type="project" value="TreeGrafter"/>
</dbReference>
<dbReference type="GeneTree" id="ENSGT00940000159299"/>
<evidence type="ECO:0000256" key="1">
    <source>
        <dbReference type="ARBA" id="ARBA00004413"/>
    </source>
</evidence>
<evidence type="ECO:0000256" key="3">
    <source>
        <dbReference type="ARBA" id="ARBA00022860"/>
    </source>
</evidence>
<keyword evidence="4" id="KW-0009">Actin-binding</keyword>
<keyword evidence="8" id="KW-1185">Reference proteome</keyword>
<comment type="similarity">
    <text evidence="2">Belongs to the aldolase class II family. Adducin subfamily.</text>
</comment>
<evidence type="ECO:0000256" key="2">
    <source>
        <dbReference type="ARBA" id="ARBA00006274"/>
    </source>
</evidence>
<name>A0A8C5K406_JACJA</name>
<feature type="domain" description="Class II aldolase/adducin N-terminal" evidence="6">
    <location>
        <begin position="136"/>
        <end position="183"/>
    </location>
</feature>
<dbReference type="Ensembl" id="ENSJJAT00000007257.1">
    <property type="protein sequence ID" value="ENSJJAP00000003299.1"/>
    <property type="gene ID" value="ENSJJAG00000006409.1"/>
</dbReference>
<evidence type="ECO:0000313" key="7">
    <source>
        <dbReference type="Ensembl" id="ENSJJAP00000003299.1"/>
    </source>
</evidence>
<dbReference type="PANTHER" id="PTHR10672:SF6">
    <property type="entry name" value="BETA-ADDUCIN"/>
    <property type="match status" value="1"/>
</dbReference>
<sequence length="184" mass="20832">MSEDGVPEAASPPPAPGQHFFDHFSEDDPEYLRLRNRAADLRQDFNLMEQKKRVTMILRSPSFREELEGLIQEQIKKGNNSSNIWALRQIADFMASTSHAVFPTSSMNFSMMTPINDLHTADSLNLAKGERLMRCKISSVYRLLDLYGWAQLSDTYVTLRVSKEQDHFLISPKGVSCSEVTASS</sequence>
<dbReference type="OMA" id="CPISERF"/>
<dbReference type="PANTHER" id="PTHR10672">
    <property type="entry name" value="ADDUCIN"/>
    <property type="match status" value="1"/>
</dbReference>
<dbReference type="GO" id="GO:0005886">
    <property type="term" value="C:plasma membrane"/>
    <property type="evidence" value="ECO:0007669"/>
    <property type="project" value="UniProtKB-SubCell"/>
</dbReference>
<gene>
    <name evidence="7" type="primary">Add2</name>
</gene>
<dbReference type="GO" id="GO:0051016">
    <property type="term" value="P:barbed-end actin filament capping"/>
    <property type="evidence" value="ECO:0007669"/>
    <property type="project" value="TreeGrafter"/>
</dbReference>
<dbReference type="Gene3D" id="3.40.225.10">
    <property type="entry name" value="Class II aldolase/adducin N-terminal domain"/>
    <property type="match status" value="1"/>
</dbReference>
<dbReference type="AlphaFoldDB" id="A0A8C5K406"/>
<dbReference type="GO" id="GO:0051015">
    <property type="term" value="F:actin filament binding"/>
    <property type="evidence" value="ECO:0007669"/>
    <property type="project" value="TreeGrafter"/>
</dbReference>
<dbReference type="InterPro" id="IPR051017">
    <property type="entry name" value="Aldolase-II_Adducin_sf"/>
</dbReference>